<evidence type="ECO:0000313" key="2">
    <source>
        <dbReference type="Proteomes" id="UP000693970"/>
    </source>
</evidence>
<accession>A0A9K3KF18</accession>
<protein>
    <submittedName>
        <fullName evidence="1">Uncharacterized protein</fullName>
    </submittedName>
</protein>
<evidence type="ECO:0000313" key="1">
    <source>
        <dbReference type="EMBL" id="KAG7342216.1"/>
    </source>
</evidence>
<reference evidence="1" key="1">
    <citation type="journal article" date="2021" name="Sci. Rep.">
        <title>Diploid genomic architecture of Nitzschia inconspicua, an elite biomass production diatom.</title>
        <authorList>
            <person name="Oliver A."/>
            <person name="Podell S."/>
            <person name="Pinowska A."/>
            <person name="Traller J.C."/>
            <person name="Smith S.R."/>
            <person name="McClure R."/>
            <person name="Beliaev A."/>
            <person name="Bohutskyi P."/>
            <person name="Hill E.A."/>
            <person name="Rabines A."/>
            <person name="Zheng H."/>
            <person name="Allen L.Z."/>
            <person name="Kuo A."/>
            <person name="Grigoriev I.V."/>
            <person name="Allen A.E."/>
            <person name="Hazlebeck D."/>
            <person name="Allen E.E."/>
        </authorList>
    </citation>
    <scope>NUCLEOTIDE SEQUENCE</scope>
    <source>
        <strain evidence="1">Hildebrandi</strain>
    </source>
</reference>
<organism evidence="1 2">
    <name type="scientific">Nitzschia inconspicua</name>
    <dbReference type="NCBI Taxonomy" id="303405"/>
    <lineage>
        <taxon>Eukaryota</taxon>
        <taxon>Sar</taxon>
        <taxon>Stramenopiles</taxon>
        <taxon>Ochrophyta</taxon>
        <taxon>Bacillariophyta</taxon>
        <taxon>Bacillariophyceae</taxon>
        <taxon>Bacillariophycidae</taxon>
        <taxon>Bacillariales</taxon>
        <taxon>Bacillariaceae</taxon>
        <taxon>Nitzschia</taxon>
    </lineage>
</organism>
<keyword evidence="2" id="KW-1185">Reference proteome</keyword>
<dbReference type="Proteomes" id="UP000693970">
    <property type="component" value="Unassembled WGS sequence"/>
</dbReference>
<dbReference type="AlphaFoldDB" id="A0A9K3KF18"/>
<dbReference type="EMBL" id="JAGRRH010000025">
    <property type="protein sequence ID" value="KAG7342216.1"/>
    <property type="molecule type" value="Genomic_DNA"/>
</dbReference>
<reference evidence="1" key="2">
    <citation type="submission" date="2021-04" db="EMBL/GenBank/DDBJ databases">
        <authorList>
            <person name="Podell S."/>
        </authorList>
    </citation>
    <scope>NUCLEOTIDE SEQUENCE</scope>
    <source>
        <strain evidence="1">Hildebrandi</strain>
    </source>
</reference>
<proteinExistence type="predicted"/>
<comment type="caution">
    <text evidence="1">The sequence shown here is derived from an EMBL/GenBank/DDBJ whole genome shotgun (WGS) entry which is preliminary data.</text>
</comment>
<sequence length="555" mass="61019">MASVPIDDQTSSDTKKSQQQSTYLLGGMSSLENATGPAEPETVVDAMKAVSLIQGIVGARPGADFQQAINLALETLKHDGSCQVGSLVDYGAPLVLTRCLARSLSETSRLKEVPDICEFLLVLFRSSGYFATKALQQIVGELFPLLLCILNLRQSMSGWEIPPKVMRLIDRVSALPIQLDHVDDRMYLLSIFREAILMACIDVAEKNTLTGLFQLLTGLVLSASSRQEFFADPSLFELILTNYHHLRKANYHLAAFLLVASQDAESRKRMINCPVFFKALSALLRENEPETRKVAITMAKLVATDKVGRIKMITLGGPTLFDAKFENARSKELSDRCLELLHQLICSDTARLFREDDKLLLPLLEAKHLDEESDIIVAKIIYQISAILSAHGKGMSRFLDSILQICSPGKKPEVRTMGAKSLLRQSQTEACNFFLLRTPAAVVVIASLASDDDLEVRGYGTKIIGNFASNPLNHRILTRNTSLIEPLTTAVEQHASKVALQALLKLADNSKCNQALAKHNNVVASLSKYGVLPSESNKGLQHAALHRVVKLVTLM</sequence>
<gene>
    <name evidence="1" type="ORF">IV203_007308</name>
</gene>
<name>A0A9K3KF18_9STRA</name>